<dbReference type="EMBL" id="JXXZ01000007">
    <property type="protein sequence ID" value="KJY99748.1"/>
    <property type="molecule type" value="Genomic_DNA"/>
</dbReference>
<dbReference type="OrthoDB" id="9809052at2"/>
<dbReference type="FunFam" id="3.30.930.10:FF:000043">
    <property type="entry name" value="Proline--tRNA ligase"/>
    <property type="match status" value="1"/>
</dbReference>
<evidence type="ECO:0000256" key="7">
    <source>
        <dbReference type="ARBA" id="ARBA00022917"/>
    </source>
</evidence>
<dbReference type="CDD" id="cd04334">
    <property type="entry name" value="ProRS-INS"/>
    <property type="match status" value="1"/>
</dbReference>
<dbReference type="GO" id="GO:0006433">
    <property type="term" value="P:prolyl-tRNA aminoacylation"/>
    <property type="evidence" value="ECO:0007669"/>
    <property type="project" value="UniProtKB-UniRule"/>
</dbReference>
<dbReference type="FunFam" id="3.30.930.10:FF:000097">
    <property type="entry name" value="Proline--tRNA ligase"/>
    <property type="match status" value="1"/>
</dbReference>
<dbReference type="NCBIfam" id="TIGR00409">
    <property type="entry name" value="proS_fam_II"/>
    <property type="match status" value="1"/>
</dbReference>
<dbReference type="eggNOG" id="COG0442">
    <property type="taxonomic scope" value="Bacteria"/>
</dbReference>
<reference evidence="12 13" key="1">
    <citation type="journal article" date="2015" name="BMC Genomics">
        <title>Genome mining reveals unlocked bioactive potential of marine Gram-negative bacteria.</title>
        <authorList>
            <person name="Machado H."/>
            <person name="Sonnenschein E.C."/>
            <person name="Melchiorsen J."/>
            <person name="Gram L."/>
        </authorList>
    </citation>
    <scope>NUCLEOTIDE SEQUENCE [LARGE SCALE GENOMIC DNA]</scope>
    <source>
        <strain evidence="12 13">S3137</strain>
    </source>
</reference>
<name>A0A0F4PXE8_9GAMM</name>
<keyword evidence="13" id="KW-1185">Reference proteome</keyword>
<dbReference type="InterPro" id="IPR036621">
    <property type="entry name" value="Anticodon-bd_dom_sf"/>
</dbReference>
<dbReference type="InterPro" id="IPR002314">
    <property type="entry name" value="aa-tRNA-synt_IIb"/>
</dbReference>
<accession>A0A0F4PXE8</accession>
<dbReference type="Pfam" id="PF00587">
    <property type="entry name" value="tRNA-synt_2b"/>
    <property type="match status" value="1"/>
</dbReference>
<keyword evidence="5 10" id="KW-0547">Nucleotide-binding</keyword>
<evidence type="ECO:0000313" key="12">
    <source>
        <dbReference type="EMBL" id="KJY99748.1"/>
    </source>
</evidence>
<dbReference type="InterPro" id="IPR007214">
    <property type="entry name" value="YbaK/aa-tRNA-synth-assoc-dom"/>
</dbReference>
<dbReference type="AlphaFoldDB" id="A0A0F4PXE8"/>
<dbReference type="PROSITE" id="PS50862">
    <property type="entry name" value="AA_TRNA_LIGASE_II"/>
    <property type="match status" value="1"/>
</dbReference>
<dbReference type="InterPro" id="IPR036754">
    <property type="entry name" value="YbaK/aa-tRNA-synt-asso_dom_sf"/>
</dbReference>
<dbReference type="Proteomes" id="UP000033664">
    <property type="component" value="Unassembled WGS sequence"/>
</dbReference>
<sequence>MRTSQYLLATLKETPSDAEVVSHQLMLRAGMIRKLASGLYTWLPSGVKVLKKVENIVREEMNKAGAIEMLMPIIQPAELWQESGRWEQYGPELLRIEDRHKRPFALGPTHEEVITDCVRKEISSYKQLPITLYQVQTKVRDEIRPRFGIMRSREFVMKDAYSFHLSDECLAQTYEKLHEAYCNIFDRLGLDYRPVLADTGSIGGNLSHEFHVLAESGEDAIAFSDGSDYAANIEKAEAKAPSEARPEPSKELQKFDTPKAKTIAELKEHYGVKPHRGVKTLFVYGEADEQEQRPLVALVLRGDHELNELKAEKLEGVQAPLEMASEADIVKAVGARPGSLGPVGLNTAIIVDRSAAVMADFVAGANEDDVHFSGINWDRDVNDYQVADIRNVVDGDPSPCGSGTLSIKRGIEVGHIFQLGTKYSEAMKAGVLAESGKNQTMTMGCYGIGVSRIVAAAIEQNNDKYGIIWPKNIAPYELAIVPMNMHKSHRIPDIAERFYSELQQAGIDVLFDDRKERPGVMFNDMELLGVPLTLVIGERNLDNDQVELKNRRTGEKQLLDIDGAVAAIVAELAKA</sequence>
<comment type="domain">
    <text evidence="10">Consists of three domains: the N-terminal catalytic domain, the editing domain and the C-terminal anticodon-binding domain.</text>
</comment>
<dbReference type="InterPro" id="IPR004154">
    <property type="entry name" value="Anticodon-bd"/>
</dbReference>
<dbReference type="InterPro" id="IPR004500">
    <property type="entry name" value="Pro-tRNA-synth_IIa_bac-type"/>
</dbReference>
<keyword evidence="3 10" id="KW-0963">Cytoplasm</keyword>
<protein>
    <recommendedName>
        <fullName evidence="10">Proline--tRNA ligase</fullName>
        <ecNumber evidence="10">6.1.1.15</ecNumber>
    </recommendedName>
    <alternativeName>
        <fullName evidence="10">Prolyl-tRNA synthetase</fullName>
        <shortName evidence="10">ProRS</shortName>
    </alternativeName>
</protein>
<dbReference type="PANTHER" id="PTHR42753">
    <property type="entry name" value="MITOCHONDRIAL RIBOSOME PROTEIN L39/PROLYL-TRNA LIGASE FAMILY MEMBER"/>
    <property type="match status" value="1"/>
</dbReference>
<dbReference type="Gene3D" id="3.30.930.10">
    <property type="entry name" value="Bira Bifunctional Protein, Domain 2"/>
    <property type="match status" value="2"/>
</dbReference>
<dbReference type="GO" id="GO:0002161">
    <property type="term" value="F:aminoacyl-tRNA deacylase activity"/>
    <property type="evidence" value="ECO:0007669"/>
    <property type="project" value="InterPro"/>
</dbReference>
<comment type="subcellular location">
    <subcellularLocation>
        <location evidence="1 10">Cytoplasm</location>
    </subcellularLocation>
</comment>
<evidence type="ECO:0000256" key="10">
    <source>
        <dbReference type="HAMAP-Rule" id="MF_01569"/>
    </source>
</evidence>
<comment type="catalytic activity">
    <reaction evidence="9 10">
        <text>tRNA(Pro) + L-proline + ATP = L-prolyl-tRNA(Pro) + AMP + diphosphate</text>
        <dbReference type="Rhea" id="RHEA:14305"/>
        <dbReference type="Rhea" id="RHEA-COMP:9700"/>
        <dbReference type="Rhea" id="RHEA-COMP:9702"/>
        <dbReference type="ChEBI" id="CHEBI:30616"/>
        <dbReference type="ChEBI" id="CHEBI:33019"/>
        <dbReference type="ChEBI" id="CHEBI:60039"/>
        <dbReference type="ChEBI" id="CHEBI:78442"/>
        <dbReference type="ChEBI" id="CHEBI:78532"/>
        <dbReference type="ChEBI" id="CHEBI:456215"/>
        <dbReference type="EC" id="6.1.1.15"/>
    </reaction>
</comment>
<dbReference type="Pfam" id="PF03129">
    <property type="entry name" value="HGTP_anticodon"/>
    <property type="match status" value="1"/>
</dbReference>
<dbReference type="InterPro" id="IPR044140">
    <property type="entry name" value="ProRS_anticodon_short"/>
</dbReference>
<comment type="function">
    <text evidence="10">Catalyzes the attachment of proline to tRNA(Pro) in a two-step reaction: proline is first activated by ATP to form Pro-AMP and then transferred to the acceptor end of tRNA(Pro). As ProRS can inadvertently accommodate and process non-cognate amino acids such as alanine and cysteine, to avoid such errors it has two additional distinct editing activities against alanine. One activity is designated as 'pretransfer' editing and involves the tRNA(Pro)-independent hydrolysis of activated Ala-AMP. The other activity is designated 'posttransfer' editing and involves deacylation of mischarged Ala-tRNA(Pro). The misacylated Cys-tRNA(Pro) is not edited by ProRS.</text>
</comment>
<dbReference type="Pfam" id="PF04073">
    <property type="entry name" value="tRNA_edit"/>
    <property type="match status" value="1"/>
</dbReference>
<evidence type="ECO:0000256" key="2">
    <source>
        <dbReference type="ARBA" id="ARBA00011738"/>
    </source>
</evidence>
<dbReference type="InterPro" id="IPR050062">
    <property type="entry name" value="Pro-tRNA_synthetase"/>
</dbReference>
<evidence type="ECO:0000313" key="13">
    <source>
        <dbReference type="Proteomes" id="UP000033664"/>
    </source>
</evidence>
<gene>
    <name evidence="10" type="primary">proS</name>
    <name evidence="12" type="ORF">TW72_08900</name>
</gene>
<comment type="subunit">
    <text evidence="2 10">Homodimer.</text>
</comment>
<dbReference type="SUPFAM" id="SSF55826">
    <property type="entry name" value="YbaK/ProRS associated domain"/>
    <property type="match status" value="1"/>
</dbReference>
<dbReference type="EC" id="6.1.1.15" evidence="10"/>
<evidence type="ECO:0000256" key="4">
    <source>
        <dbReference type="ARBA" id="ARBA00022598"/>
    </source>
</evidence>
<organism evidence="12 13">
    <name type="scientific">Pseudoalteromonas ruthenica</name>
    <dbReference type="NCBI Taxonomy" id="151081"/>
    <lineage>
        <taxon>Bacteria</taxon>
        <taxon>Pseudomonadati</taxon>
        <taxon>Pseudomonadota</taxon>
        <taxon>Gammaproteobacteria</taxon>
        <taxon>Alteromonadales</taxon>
        <taxon>Pseudoalteromonadaceae</taxon>
        <taxon>Pseudoalteromonas</taxon>
    </lineage>
</organism>
<dbReference type="PIRSF" id="PIRSF001535">
    <property type="entry name" value="ProRS_1"/>
    <property type="match status" value="1"/>
</dbReference>
<dbReference type="CDD" id="cd00861">
    <property type="entry name" value="ProRS_anticodon_short"/>
    <property type="match status" value="1"/>
</dbReference>
<evidence type="ECO:0000256" key="8">
    <source>
        <dbReference type="ARBA" id="ARBA00023146"/>
    </source>
</evidence>
<evidence type="ECO:0000259" key="11">
    <source>
        <dbReference type="PROSITE" id="PS50862"/>
    </source>
</evidence>
<dbReference type="InterPro" id="IPR002316">
    <property type="entry name" value="Pro-tRNA-ligase_IIa"/>
</dbReference>
<dbReference type="PATRIC" id="fig|151081.8.peg.405"/>
<comment type="caution">
    <text evidence="12">The sequence shown here is derived from an EMBL/GenBank/DDBJ whole genome shotgun (WGS) entry which is preliminary data.</text>
</comment>
<dbReference type="CDD" id="cd00779">
    <property type="entry name" value="ProRS_core_prok"/>
    <property type="match status" value="1"/>
</dbReference>
<dbReference type="Gene3D" id="3.40.50.800">
    <property type="entry name" value="Anticodon-binding domain"/>
    <property type="match status" value="1"/>
</dbReference>
<evidence type="ECO:0000256" key="9">
    <source>
        <dbReference type="ARBA" id="ARBA00047671"/>
    </source>
</evidence>
<keyword evidence="6 10" id="KW-0067">ATP-binding</keyword>
<dbReference type="RefSeq" id="WP_045978326.1">
    <property type="nucleotide sequence ID" value="NZ_JXXY01000002.1"/>
</dbReference>
<dbReference type="InterPro" id="IPR006195">
    <property type="entry name" value="aa-tRNA-synth_II"/>
</dbReference>
<dbReference type="NCBIfam" id="NF006625">
    <property type="entry name" value="PRK09194.1"/>
    <property type="match status" value="1"/>
</dbReference>
<dbReference type="PRINTS" id="PR01046">
    <property type="entry name" value="TRNASYNTHPRO"/>
</dbReference>
<dbReference type="InterPro" id="IPR023717">
    <property type="entry name" value="Pro-tRNA-Synthase_IIa_type1"/>
</dbReference>
<feature type="domain" description="Aminoacyl-transfer RNA synthetases class-II family profile" evidence="11">
    <location>
        <begin position="38"/>
        <end position="470"/>
    </location>
</feature>
<dbReference type="HAMAP" id="MF_01569">
    <property type="entry name" value="Pro_tRNA_synth_type1"/>
    <property type="match status" value="1"/>
</dbReference>
<proteinExistence type="inferred from homology"/>
<keyword evidence="7 10" id="KW-0648">Protein biosynthesis</keyword>
<evidence type="ECO:0000256" key="1">
    <source>
        <dbReference type="ARBA" id="ARBA00004496"/>
    </source>
</evidence>
<keyword evidence="4 10" id="KW-0436">Ligase</keyword>
<evidence type="ECO:0000256" key="5">
    <source>
        <dbReference type="ARBA" id="ARBA00022741"/>
    </source>
</evidence>
<evidence type="ECO:0000256" key="6">
    <source>
        <dbReference type="ARBA" id="ARBA00022840"/>
    </source>
</evidence>
<keyword evidence="8 10" id="KW-0030">Aminoacyl-tRNA synthetase</keyword>
<dbReference type="GO" id="GO:0005524">
    <property type="term" value="F:ATP binding"/>
    <property type="evidence" value="ECO:0007669"/>
    <property type="project" value="UniProtKB-UniRule"/>
</dbReference>
<dbReference type="GO" id="GO:0004827">
    <property type="term" value="F:proline-tRNA ligase activity"/>
    <property type="evidence" value="ECO:0007669"/>
    <property type="project" value="UniProtKB-UniRule"/>
</dbReference>
<dbReference type="InterPro" id="IPR045864">
    <property type="entry name" value="aa-tRNA-synth_II/BPL/LPL"/>
</dbReference>
<dbReference type="GO" id="GO:0005829">
    <property type="term" value="C:cytosol"/>
    <property type="evidence" value="ECO:0007669"/>
    <property type="project" value="TreeGrafter"/>
</dbReference>
<evidence type="ECO:0000256" key="3">
    <source>
        <dbReference type="ARBA" id="ARBA00022490"/>
    </source>
</evidence>
<dbReference type="SUPFAM" id="SSF55681">
    <property type="entry name" value="Class II aaRS and biotin synthetases"/>
    <property type="match status" value="1"/>
</dbReference>
<dbReference type="InterPro" id="IPR033730">
    <property type="entry name" value="ProRS_core_prok"/>
</dbReference>
<comment type="similarity">
    <text evidence="10">Belongs to the class-II aminoacyl-tRNA synthetase family. ProS type 1 subfamily.</text>
</comment>
<dbReference type="SUPFAM" id="SSF52954">
    <property type="entry name" value="Class II aaRS ABD-related"/>
    <property type="match status" value="1"/>
</dbReference>
<dbReference type="PANTHER" id="PTHR42753:SF2">
    <property type="entry name" value="PROLINE--TRNA LIGASE"/>
    <property type="match status" value="1"/>
</dbReference>
<dbReference type="GeneID" id="58228607"/>